<accession>A0A7J9V141</accession>
<keyword evidence="1" id="KW-0812">Transmembrane</keyword>
<proteinExistence type="predicted"/>
<organism evidence="2 3">
    <name type="scientific">Georgenia ruanii</name>
    <dbReference type="NCBI Taxonomy" id="348442"/>
    <lineage>
        <taxon>Bacteria</taxon>
        <taxon>Bacillati</taxon>
        <taxon>Actinomycetota</taxon>
        <taxon>Actinomycetes</taxon>
        <taxon>Micrococcales</taxon>
        <taxon>Bogoriellaceae</taxon>
        <taxon>Georgenia</taxon>
    </lineage>
</organism>
<name>A0A7J9V141_9MICO</name>
<evidence type="ECO:0000313" key="2">
    <source>
        <dbReference type="EMBL" id="MPV90333.1"/>
    </source>
</evidence>
<keyword evidence="1" id="KW-1133">Transmembrane helix</keyword>
<dbReference type="Proteomes" id="UP000429644">
    <property type="component" value="Unassembled WGS sequence"/>
</dbReference>
<reference evidence="2 3" key="1">
    <citation type="submission" date="2019-10" db="EMBL/GenBank/DDBJ databases">
        <title>Georgenia wutianyii sp. nov. and Georgenia yuyongxinii sp. nov. isolated from plateau pika (Ochotona curzoniae) in the Qinghai-Tibet plateau of China.</title>
        <authorList>
            <person name="Tian Z."/>
        </authorList>
    </citation>
    <scope>NUCLEOTIDE SEQUENCE [LARGE SCALE GENOMIC DNA]</scope>
    <source>
        <strain evidence="2 3">JCM 15130</strain>
    </source>
</reference>
<dbReference type="RefSeq" id="WP_152233131.1">
    <property type="nucleotide sequence ID" value="NZ_BAAAOT010000029.1"/>
</dbReference>
<dbReference type="OrthoDB" id="5147232at2"/>
<evidence type="ECO:0000256" key="1">
    <source>
        <dbReference type="SAM" id="Phobius"/>
    </source>
</evidence>
<keyword evidence="1" id="KW-0472">Membrane</keyword>
<feature type="transmembrane region" description="Helical" evidence="1">
    <location>
        <begin position="12"/>
        <end position="36"/>
    </location>
</feature>
<dbReference type="EMBL" id="WHPD01003614">
    <property type="protein sequence ID" value="MPV90333.1"/>
    <property type="molecule type" value="Genomic_DNA"/>
</dbReference>
<comment type="caution">
    <text evidence="2">The sequence shown here is derived from an EMBL/GenBank/DDBJ whole genome shotgun (WGS) entry which is preliminary data.</text>
</comment>
<protein>
    <submittedName>
        <fullName evidence="2">Uncharacterized protein</fullName>
    </submittedName>
</protein>
<keyword evidence="3" id="KW-1185">Reference proteome</keyword>
<gene>
    <name evidence="2" type="ORF">GB882_16790</name>
</gene>
<dbReference type="AlphaFoldDB" id="A0A7J9V141"/>
<evidence type="ECO:0000313" key="3">
    <source>
        <dbReference type="Proteomes" id="UP000429644"/>
    </source>
</evidence>
<sequence length="148" mass="15671">MEELPRQARDRVRAMSLYLVCAVVILGLLLALYAVFVGFDRLHAAPVTAVAATGDGRDLVVEYTGGAPGCGDPHDVTVRESGRTVELRAVTVARRATRLGFACPSRAVPLLQTVRLAAPLDGREVRDRARGGAVVAVTDPADLLAAVR</sequence>